<protein>
    <submittedName>
        <fullName evidence="3">Uncharacterized protein</fullName>
    </submittedName>
</protein>
<feature type="compositionally biased region" description="Gly residues" evidence="1">
    <location>
        <begin position="1"/>
        <end position="11"/>
    </location>
</feature>
<dbReference type="EMBL" id="CP008889">
    <property type="protein sequence ID" value="AIF41646.1"/>
    <property type="molecule type" value="Genomic_DNA"/>
</dbReference>
<gene>
    <name evidence="3" type="ORF">HX89_12705</name>
</gene>
<reference evidence="3 4" key="1">
    <citation type="submission" date="2014-07" db="EMBL/GenBank/DDBJ databases">
        <title>Genome Sequencing of Dermacoccus nishinomiyaensis.</title>
        <authorList>
            <person name="Hong K.W."/>
            <person name="Chan K.G."/>
        </authorList>
    </citation>
    <scope>NUCLEOTIDE SEQUENCE [LARGE SCALE GENOMIC DNA]</scope>
    <source>
        <strain evidence="3 4">M25</strain>
    </source>
</reference>
<evidence type="ECO:0000313" key="4">
    <source>
        <dbReference type="Proteomes" id="UP000027986"/>
    </source>
</evidence>
<sequence length="215" mass="22019">MAKMLGGGMTGAGASSAGSLSGSRTSVWHTGGRAAVIGVGSVAAGFAVSLIAVAVTWIGGPADTSSPANWLSDAGLALALPCAVIAWGLAAWSLHLTRGLTMGARQFSLVLWGAATPCVYGFLAMLSFGVFGGDWAGGGLFWSATTLIGFCIWFVTLTPMFIMLIARPLLSRDPATVPASPGAAAVNGRDERDEDIETGMIGARASLREVFRREP</sequence>
<proteinExistence type="predicted"/>
<dbReference type="Proteomes" id="UP000027986">
    <property type="component" value="Chromosome"/>
</dbReference>
<feature type="transmembrane region" description="Helical" evidence="2">
    <location>
        <begin position="34"/>
        <end position="58"/>
    </location>
</feature>
<evidence type="ECO:0000256" key="2">
    <source>
        <dbReference type="SAM" id="Phobius"/>
    </source>
</evidence>
<accession>A0A075JHL4</accession>
<keyword evidence="2" id="KW-0812">Transmembrane</keyword>
<evidence type="ECO:0000313" key="3">
    <source>
        <dbReference type="EMBL" id="AIF41646.1"/>
    </source>
</evidence>
<keyword evidence="2" id="KW-1133">Transmembrane helix</keyword>
<feature type="region of interest" description="Disordered" evidence="1">
    <location>
        <begin position="1"/>
        <end position="20"/>
    </location>
</feature>
<dbReference type="RefSeq" id="WP_038569541.1">
    <property type="nucleotide sequence ID" value="NZ_CP008889.1"/>
</dbReference>
<keyword evidence="2" id="KW-0472">Membrane</keyword>
<dbReference type="KEGG" id="dni:HX89_12705"/>
<feature type="transmembrane region" description="Helical" evidence="2">
    <location>
        <begin position="140"/>
        <end position="166"/>
    </location>
</feature>
<keyword evidence="4" id="KW-1185">Reference proteome</keyword>
<dbReference type="HOGENOM" id="CLU_1281453_0_0_11"/>
<evidence type="ECO:0000256" key="1">
    <source>
        <dbReference type="SAM" id="MobiDB-lite"/>
    </source>
</evidence>
<feature type="transmembrane region" description="Helical" evidence="2">
    <location>
        <begin position="78"/>
        <end position="97"/>
    </location>
</feature>
<dbReference type="AlphaFoldDB" id="A0A075JHL4"/>
<organism evidence="3 4">
    <name type="scientific">Dermacoccus nishinomiyaensis</name>
    <dbReference type="NCBI Taxonomy" id="1274"/>
    <lineage>
        <taxon>Bacteria</taxon>
        <taxon>Bacillati</taxon>
        <taxon>Actinomycetota</taxon>
        <taxon>Actinomycetes</taxon>
        <taxon>Micrococcales</taxon>
        <taxon>Dermacoccaceae</taxon>
        <taxon>Dermacoccus</taxon>
    </lineage>
</organism>
<feature type="transmembrane region" description="Helical" evidence="2">
    <location>
        <begin position="109"/>
        <end position="128"/>
    </location>
</feature>
<name>A0A075JHL4_9MICO</name>
<dbReference type="GeneID" id="41841921"/>